<name>A0A068WJQ0_ECHGR</name>
<organism evidence="1">
    <name type="scientific">Echinococcus granulosus</name>
    <name type="common">Hydatid tapeworm</name>
    <dbReference type="NCBI Taxonomy" id="6210"/>
    <lineage>
        <taxon>Eukaryota</taxon>
        <taxon>Metazoa</taxon>
        <taxon>Spiralia</taxon>
        <taxon>Lophotrochozoa</taxon>
        <taxon>Platyhelminthes</taxon>
        <taxon>Cestoda</taxon>
        <taxon>Eucestoda</taxon>
        <taxon>Cyclophyllidea</taxon>
        <taxon>Taeniidae</taxon>
        <taxon>Echinococcus</taxon>
        <taxon>Echinococcus granulosus group</taxon>
    </lineage>
</organism>
<proteinExistence type="predicted"/>
<sequence>MEIFNTTWVSGVCSSPVLLQIRDLRVGERIWANDKRELNPGT</sequence>
<reference evidence="3" key="3">
    <citation type="submission" date="2020-10" db="UniProtKB">
        <authorList>
            <consortium name="WormBaseParasite"/>
        </authorList>
    </citation>
    <scope>IDENTIFICATION</scope>
</reference>
<dbReference type="EMBL" id="LK028577">
    <property type="protein sequence ID" value="CDS17920.1"/>
    <property type="molecule type" value="Genomic_DNA"/>
</dbReference>
<reference evidence="1 2" key="1">
    <citation type="journal article" date="2013" name="Nature">
        <title>The genomes of four tapeworm species reveal adaptations to parasitism.</title>
        <authorList>
            <person name="Tsai I.J."/>
            <person name="Zarowiecki M."/>
            <person name="Holroyd N."/>
            <person name="Garciarrubio A."/>
            <person name="Sanchez-Flores A."/>
            <person name="Brooks K.L."/>
            <person name="Tracey A."/>
            <person name="Bobes R.J."/>
            <person name="Fragoso G."/>
            <person name="Sciutto E."/>
            <person name="Aslett M."/>
            <person name="Beasley H."/>
            <person name="Bennett H.M."/>
            <person name="Cai J."/>
            <person name="Camicia F."/>
            <person name="Clark R."/>
            <person name="Cucher M."/>
            <person name="De Silva N."/>
            <person name="Day T.A."/>
            <person name="Deplazes P."/>
            <person name="Estrada K."/>
            <person name="Fernandez C."/>
            <person name="Holland P.W."/>
            <person name="Hou J."/>
            <person name="Hu S."/>
            <person name="Huckvale T."/>
            <person name="Hung S.S."/>
            <person name="Kamenetzky L."/>
            <person name="Keane J.A."/>
            <person name="Kiss F."/>
            <person name="Koziol U."/>
            <person name="Lambert O."/>
            <person name="Liu K."/>
            <person name="Luo X."/>
            <person name="Luo Y."/>
            <person name="Macchiaroli N."/>
            <person name="Nichol S."/>
            <person name="Paps J."/>
            <person name="Parkinson J."/>
            <person name="Pouchkina-Stantcheva N."/>
            <person name="Riddiford N."/>
            <person name="Rosenzvit M."/>
            <person name="Salinas G."/>
            <person name="Wasmuth J.D."/>
            <person name="Zamanian M."/>
            <person name="Zheng Y."/>
            <person name="Cai X."/>
            <person name="Soberon X."/>
            <person name="Olson P.D."/>
            <person name="Laclette J.P."/>
            <person name="Brehm K."/>
            <person name="Berriman M."/>
            <person name="Garciarrubio A."/>
            <person name="Bobes R.J."/>
            <person name="Fragoso G."/>
            <person name="Sanchez-Flores A."/>
            <person name="Estrada K."/>
            <person name="Cevallos M.A."/>
            <person name="Morett E."/>
            <person name="Gonzalez V."/>
            <person name="Portillo T."/>
            <person name="Ochoa-Leyva A."/>
            <person name="Jose M.V."/>
            <person name="Sciutto E."/>
            <person name="Landa A."/>
            <person name="Jimenez L."/>
            <person name="Valdes V."/>
            <person name="Carrero J.C."/>
            <person name="Larralde C."/>
            <person name="Morales-Montor J."/>
            <person name="Limon-Lason J."/>
            <person name="Soberon X."/>
            <person name="Laclette J.P."/>
        </authorList>
    </citation>
    <scope>NUCLEOTIDE SEQUENCE [LARGE SCALE GENOMIC DNA]</scope>
</reference>
<evidence type="ECO:0000313" key="2">
    <source>
        <dbReference type="Proteomes" id="UP000492820"/>
    </source>
</evidence>
<evidence type="ECO:0000313" key="3">
    <source>
        <dbReference type="WBParaSite" id="EgrG_001070500"/>
    </source>
</evidence>
<accession>A0A068WJQ0</accession>
<dbReference type="AlphaFoldDB" id="A0A068WJQ0"/>
<dbReference type="Proteomes" id="UP000492820">
    <property type="component" value="Unassembled WGS sequence"/>
</dbReference>
<reference evidence="1" key="2">
    <citation type="submission" date="2014-06" db="EMBL/GenBank/DDBJ databases">
        <authorList>
            <person name="Aslett M."/>
        </authorList>
    </citation>
    <scope>NUCLEOTIDE SEQUENCE</scope>
</reference>
<gene>
    <name evidence="1" type="ORF">EgrG_001070500</name>
</gene>
<dbReference type="WBParaSite" id="EgrG_001070500">
    <property type="protein sequence ID" value="EgrG_001070500"/>
    <property type="gene ID" value="EgrG_001070500"/>
</dbReference>
<evidence type="ECO:0000313" key="1">
    <source>
        <dbReference type="EMBL" id="CDS17920.1"/>
    </source>
</evidence>
<protein>
    <submittedName>
        <fullName evidence="3">MOSC domain-containing protein</fullName>
    </submittedName>
</protein>